<keyword evidence="2" id="KW-1185">Reference proteome</keyword>
<sequence length="372" mass="42214">MVRNRFEEAQHCTIRFARQTQYTTKHVVLILELVSKSRLKQANKEVKRATPGRPKEDSSEKAFLQIVRQLEETQDELASVAILFRLWKTFVEIRRIVWRTASSILNEFYRRPSSKSPEEEKLSMIETAAKLIKADIMSLKDSKAVYLSSVDINSEQNIIFVPDSLQTLLRALFSQNDSSVKVASVGQAIIQASRPRTLIAPLQIALSVQMHHHFGSRFLLDTLNTLGFASSYTEVQRFELNAAAAAHDRTNTQFGNGTFVQYIADNVDHNLRTLDGHGTFHGMGMIAAVTPGFRLDKAVPRLSPTLKEVSDLAKINIEYYKMQSKQSLQAEFATMNYEPNMIDTTWKLDLLSKSMLAFDMQPTQLVRNNAQK</sequence>
<dbReference type="AlphaFoldDB" id="A0A8S3VRY0"/>
<reference evidence="1" key="1">
    <citation type="submission" date="2021-03" db="EMBL/GenBank/DDBJ databases">
        <authorList>
            <person name="Bekaert M."/>
        </authorList>
    </citation>
    <scope>NUCLEOTIDE SEQUENCE</scope>
</reference>
<dbReference type="PANTHER" id="PTHR46704:SF1">
    <property type="entry name" value="TELOMERE LENGTH REGULATION PROTEIN TEL2 HOMOLOG"/>
    <property type="match status" value="1"/>
</dbReference>
<dbReference type="Proteomes" id="UP000683360">
    <property type="component" value="Unassembled WGS sequence"/>
</dbReference>
<accession>A0A8S3VRY0</accession>
<gene>
    <name evidence="1" type="ORF">MEDL_68408</name>
</gene>
<proteinExistence type="predicted"/>
<name>A0A8S3VRY0_MYTED</name>
<dbReference type="OrthoDB" id="6069878at2759"/>
<protein>
    <submittedName>
        <fullName evidence="1">Uncharacterized protein</fullName>
    </submittedName>
</protein>
<dbReference type="PANTHER" id="PTHR46704">
    <property type="entry name" value="CXC DOMAIN-CONTAINING PROTEIN-RELATED"/>
    <property type="match status" value="1"/>
</dbReference>
<organism evidence="1 2">
    <name type="scientific">Mytilus edulis</name>
    <name type="common">Blue mussel</name>
    <dbReference type="NCBI Taxonomy" id="6550"/>
    <lineage>
        <taxon>Eukaryota</taxon>
        <taxon>Metazoa</taxon>
        <taxon>Spiralia</taxon>
        <taxon>Lophotrochozoa</taxon>
        <taxon>Mollusca</taxon>
        <taxon>Bivalvia</taxon>
        <taxon>Autobranchia</taxon>
        <taxon>Pteriomorphia</taxon>
        <taxon>Mytilida</taxon>
        <taxon>Mytiloidea</taxon>
        <taxon>Mytilidae</taxon>
        <taxon>Mytilinae</taxon>
        <taxon>Mytilus</taxon>
    </lineage>
</organism>
<evidence type="ECO:0000313" key="1">
    <source>
        <dbReference type="EMBL" id="CAG2257194.1"/>
    </source>
</evidence>
<evidence type="ECO:0000313" key="2">
    <source>
        <dbReference type="Proteomes" id="UP000683360"/>
    </source>
</evidence>
<dbReference type="EMBL" id="CAJPWZ010003321">
    <property type="protein sequence ID" value="CAG2257194.1"/>
    <property type="molecule type" value="Genomic_DNA"/>
</dbReference>
<comment type="caution">
    <text evidence="1">The sequence shown here is derived from an EMBL/GenBank/DDBJ whole genome shotgun (WGS) entry which is preliminary data.</text>
</comment>